<dbReference type="PANTHER" id="PTHR14091:SF0">
    <property type="entry name" value="PERIODIC TRYPTOPHAN PROTEIN 1 HOMOLOG"/>
    <property type="match status" value="1"/>
</dbReference>
<keyword evidence="3" id="KW-0677">Repeat</keyword>
<dbReference type="PANTHER" id="PTHR14091">
    <property type="entry name" value="PERIODIC TRYPTOPHAN PROTEIN 1"/>
    <property type="match status" value="1"/>
</dbReference>
<dbReference type="VEuPathDB" id="VectorBase:AALB007472"/>
<reference evidence="7" key="2">
    <citation type="submission" date="2022-08" db="UniProtKB">
        <authorList>
            <consortium name="EnsemblMetazoa"/>
        </authorList>
    </citation>
    <scope>IDENTIFICATION</scope>
    <source>
        <strain evidence="7">STECLA/ALBI9_A</strain>
    </source>
</reference>
<feature type="compositionally biased region" description="Polar residues" evidence="5">
    <location>
        <begin position="1004"/>
        <end position="1036"/>
    </location>
</feature>
<proteinExistence type="predicted"/>
<feature type="compositionally biased region" description="Acidic residues" evidence="5">
    <location>
        <begin position="979"/>
        <end position="989"/>
    </location>
</feature>
<feature type="transmembrane region" description="Helical" evidence="6">
    <location>
        <begin position="913"/>
        <end position="934"/>
    </location>
</feature>
<dbReference type="InterPro" id="IPR001680">
    <property type="entry name" value="WD40_rpt"/>
</dbReference>
<feature type="compositionally biased region" description="Polar residues" evidence="5">
    <location>
        <begin position="966"/>
        <end position="976"/>
    </location>
</feature>
<feature type="coiled-coil region" evidence="4">
    <location>
        <begin position="331"/>
        <end position="358"/>
    </location>
</feature>
<evidence type="ECO:0000256" key="5">
    <source>
        <dbReference type="SAM" id="MobiDB-lite"/>
    </source>
</evidence>
<dbReference type="SMART" id="SM00320">
    <property type="entry name" value="WD40"/>
    <property type="match status" value="5"/>
</dbReference>
<dbReference type="PROSITE" id="PS50082">
    <property type="entry name" value="WD_REPEATS_2"/>
    <property type="match status" value="2"/>
</dbReference>
<dbReference type="AlphaFoldDB" id="A0A182FLR3"/>
<feature type="region of interest" description="Disordered" evidence="5">
    <location>
        <begin position="9"/>
        <end position="38"/>
    </location>
</feature>
<evidence type="ECO:0000256" key="6">
    <source>
        <dbReference type="SAM" id="Phobius"/>
    </source>
</evidence>
<evidence type="ECO:0000256" key="1">
    <source>
        <dbReference type="ARBA" id="ARBA00022553"/>
    </source>
</evidence>
<keyword evidence="8" id="KW-1185">Reference proteome</keyword>
<dbReference type="InterPro" id="IPR019775">
    <property type="entry name" value="WD40_repeat_CS"/>
</dbReference>
<dbReference type="GO" id="GO:0006364">
    <property type="term" value="P:rRNA processing"/>
    <property type="evidence" value="ECO:0007669"/>
    <property type="project" value="InterPro"/>
</dbReference>
<dbReference type="GO" id="GO:0005634">
    <property type="term" value="C:nucleus"/>
    <property type="evidence" value="ECO:0007669"/>
    <property type="project" value="TreeGrafter"/>
</dbReference>
<evidence type="ECO:0000313" key="7">
    <source>
        <dbReference type="EnsemblMetazoa" id="AALB007472-PA"/>
    </source>
</evidence>
<feature type="region of interest" description="Disordered" evidence="5">
    <location>
        <begin position="381"/>
        <end position="421"/>
    </location>
</feature>
<feature type="region of interest" description="Disordered" evidence="5">
    <location>
        <begin position="472"/>
        <end position="515"/>
    </location>
</feature>
<dbReference type="VEuPathDB" id="VectorBase:AALB20_033625"/>
<protein>
    <submittedName>
        <fullName evidence="7">Uncharacterized protein</fullName>
    </submittedName>
</protein>
<accession>A0A182FLR3</accession>
<reference evidence="7 8" key="1">
    <citation type="journal article" date="2017" name="G3 (Bethesda)">
        <title>The Physical Genome Mapping of Anopheles albimanus Corrected Scaffold Misassemblies and Identified Interarm Rearrangements in Genus Anopheles.</title>
        <authorList>
            <person name="Artemov G.N."/>
            <person name="Peery A.N."/>
            <person name="Jiang X."/>
            <person name="Tu Z."/>
            <person name="Stegniy V.N."/>
            <person name="Sharakhova M.V."/>
            <person name="Sharakhov I.V."/>
        </authorList>
    </citation>
    <scope>NUCLEOTIDE SEQUENCE [LARGE SCALE GENOMIC DNA]</scope>
    <source>
        <strain evidence="7 8">ALBI9_A</strain>
    </source>
</reference>
<feature type="compositionally biased region" description="Acidic residues" evidence="5">
    <location>
        <begin position="475"/>
        <end position="493"/>
    </location>
</feature>
<keyword evidence="2" id="KW-0853">WD repeat</keyword>
<dbReference type="STRING" id="7167.A0A182FLR3"/>
<evidence type="ECO:0000313" key="8">
    <source>
        <dbReference type="Proteomes" id="UP000069272"/>
    </source>
</evidence>
<feature type="compositionally biased region" description="Acidic residues" evidence="5">
    <location>
        <begin position="1044"/>
        <end position="1053"/>
    </location>
</feature>
<evidence type="ECO:0000256" key="2">
    <source>
        <dbReference type="ARBA" id="ARBA00022574"/>
    </source>
</evidence>
<dbReference type="SUPFAM" id="SSF111469">
    <property type="entry name" value="Geminin coiled-coil domain"/>
    <property type="match status" value="1"/>
</dbReference>
<organism evidence="7 8">
    <name type="scientific">Anopheles albimanus</name>
    <name type="common">New world malaria mosquito</name>
    <dbReference type="NCBI Taxonomy" id="7167"/>
    <lineage>
        <taxon>Eukaryota</taxon>
        <taxon>Metazoa</taxon>
        <taxon>Ecdysozoa</taxon>
        <taxon>Arthropoda</taxon>
        <taxon>Hexapoda</taxon>
        <taxon>Insecta</taxon>
        <taxon>Pterygota</taxon>
        <taxon>Neoptera</taxon>
        <taxon>Endopterygota</taxon>
        <taxon>Diptera</taxon>
        <taxon>Nematocera</taxon>
        <taxon>Culicoidea</taxon>
        <taxon>Culicidae</taxon>
        <taxon>Anophelinae</taxon>
        <taxon>Anopheles</taxon>
    </lineage>
</organism>
<keyword evidence="6" id="KW-0812">Transmembrane</keyword>
<evidence type="ECO:0000256" key="4">
    <source>
        <dbReference type="SAM" id="Coils"/>
    </source>
</evidence>
<dbReference type="EnsemblMetazoa" id="AALB007472-RA">
    <property type="protein sequence ID" value="AALB007472-PA"/>
    <property type="gene ID" value="AALB007472"/>
</dbReference>
<dbReference type="Pfam" id="PF00400">
    <property type="entry name" value="WD40"/>
    <property type="match status" value="3"/>
</dbReference>
<dbReference type="PROSITE" id="PS50294">
    <property type="entry name" value="WD_REPEATS_REGION"/>
    <property type="match status" value="2"/>
</dbReference>
<dbReference type="Proteomes" id="UP000069272">
    <property type="component" value="Chromosome 3R"/>
</dbReference>
<evidence type="ECO:0000256" key="3">
    <source>
        <dbReference type="ARBA" id="ARBA00022737"/>
    </source>
</evidence>
<keyword evidence="6" id="KW-0472">Membrane</keyword>
<keyword evidence="4" id="KW-0175">Coiled coil</keyword>
<dbReference type="InterPro" id="IPR036322">
    <property type="entry name" value="WD40_repeat_dom_sf"/>
</dbReference>
<dbReference type="VEuPathDB" id="VectorBase:AALB20_037502"/>
<dbReference type="Gene3D" id="2.130.10.10">
    <property type="entry name" value="YVTN repeat-like/Quinoprotein amine dehydrogenase"/>
    <property type="match status" value="2"/>
</dbReference>
<dbReference type="InterPro" id="IPR044285">
    <property type="entry name" value="PWP1"/>
</dbReference>
<keyword evidence="1" id="KW-0597">Phosphoprotein</keyword>
<dbReference type="PROSITE" id="PS00678">
    <property type="entry name" value="WD_REPEATS_1"/>
    <property type="match status" value="2"/>
</dbReference>
<keyword evidence="6" id="KW-1133">Transmembrane helix</keyword>
<sequence length="1063" mass="116806">MLEMCTFLQNTLPMSKTRSKPKQEGEGSATNSKRVKVGTEPTETHLVLATAPKEDFNGEKIEECQEEITTIELVSSSDHCTLTTSNTLQSDEDGPTKIVLEIIDTEFSKSNTPPPDVNNQILSKTPEAQHKRITREKGLLELFPKTILSPVNSFNALRALEKKASSQSFVKALIFSSSKMFARGQWKGKGRVVCAKLIDLFFEKEFLKRCSWTGSAKESGKMSGKGLNIIIPLEPVAEQEETTKTARRTLKDVQNVVGLQKENFSSHHLMAHAMSKDLLLPPSKVAAEVKAVKASVSRATQTTFAEETKLTDADISCEIAKKLDEKRRNALQETLKENQELTMKIEMLENELTHAKGVIAHFEDLVGVMNEMLSECSCQASASGEGSFSTKVTDSVAEGDSGIAPNLDPDSDESEESSKHNLEIQTMDSDQEDEVPNVNFVPSLLFVKRGVAKAKPDKVTLTPAELARIINETKEDLEEDGVDNMDTSDDDQSEDTHEPKQPIVAPLDTTGANNEDDEYNFAAYEDDSVATGLHLSTVAIVDPTENIEDDVDSDEEDEIIKPSDNLILVGHVQNDTASLEVYIYNEQEGSLYVHHDFWLPSPPLCIEWLSFDPGSESPGNMCAIGCMDPIITLWDLDIQDSLEPVCKLGSKGSIKKNIAKLGHSDAVLDLSWNRNLEHILASGSVDQTVILWDLEDGTPHTTIREFEEKVQTLAFHPKRPEMLLAGSCDGLVKVFDCRTTNDTSSTFTKWDVGGEVERVCWDPFNQDCFLASTNDGKLHYVDTRQTHKLLWTKQAHEKEVTGLVLSAGIKGMLTTASADGTMKVWDIDAHDARLVYKKNPKIGVIQCLDECQENPFTLAMGGDLKSKNFSVVNLLDNDVGLVDGVKNANHLANGSPRPTVAEIKPKAFNRRCVSFLALIVCVAVCFGVGMLFLYGHLIDRLNESTSQGILLHDDQEQPIMLPPKSAMSTTTISSKPSLMEEEEEAEQQSDSDNGGTPPMMWIDSSDSNGNVNNAETTKQINVESSNVTAQHSNGRSVLSHEGSFDDEQDEDAGSGESINAKGS</sequence>
<feature type="compositionally biased region" description="Polar residues" evidence="5">
    <location>
        <begin position="381"/>
        <end position="393"/>
    </location>
</feature>
<feature type="region of interest" description="Disordered" evidence="5">
    <location>
        <begin position="959"/>
        <end position="1063"/>
    </location>
</feature>
<name>A0A182FLR3_ANOAL</name>
<dbReference type="InterPro" id="IPR015943">
    <property type="entry name" value="WD40/YVTN_repeat-like_dom_sf"/>
</dbReference>
<dbReference type="Gene3D" id="1.20.5.1180">
    <property type="entry name" value="Geminin coiled-coil domain"/>
    <property type="match status" value="1"/>
</dbReference>
<dbReference type="SUPFAM" id="SSF50978">
    <property type="entry name" value="WD40 repeat-like"/>
    <property type="match status" value="1"/>
</dbReference>